<dbReference type="Pfam" id="PF25944">
    <property type="entry name" value="Beta-barrel_RND"/>
    <property type="match status" value="1"/>
</dbReference>
<keyword evidence="9" id="KW-1185">Reference proteome</keyword>
<dbReference type="EMBL" id="JALKCH010000013">
    <property type="protein sequence ID" value="MCK0198656.1"/>
    <property type="molecule type" value="Genomic_DNA"/>
</dbReference>
<organism evidence="8 9">
    <name type="scientific">Ancylobacter crimeensis</name>
    <dbReference type="NCBI Taxonomy" id="2579147"/>
    <lineage>
        <taxon>Bacteria</taxon>
        <taxon>Pseudomonadati</taxon>
        <taxon>Pseudomonadota</taxon>
        <taxon>Alphaproteobacteria</taxon>
        <taxon>Hyphomicrobiales</taxon>
        <taxon>Xanthobacteraceae</taxon>
        <taxon>Ancylobacter</taxon>
    </lineage>
</organism>
<dbReference type="SUPFAM" id="SSF111369">
    <property type="entry name" value="HlyD-like secretion proteins"/>
    <property type="match status" value="1"/>
</dbReference>
<feature type="coiled-coil region" evidence="3">
    <location>
        <begin position="129"/>
        <end position="194"/>
    </location>
</feature>
<feature type="domain" description="Multidrug resistance protein MdtA-like barrel-sandwich hybrid" evidence="5">
    <location>
        <begin position="90"/>
        <end position="230"/>
    </location>
</feature>
<evidence type="ECO:0000313" key="9">
    <source>
        <dbReference type="Proteomes" id="UP001203284"/>
    </source>
</evidence>
<dbReference type="InterPro" id="IPR058625">
    <property type="entry name" value="MdtA-like_BSH"/>
</dbReference>
<comment type="similarity">
    <text evidence="2">Belongs to the membrane fusion protein (MFP) (TC 8.A.1) family.</text>
</comment>
<dbReference type="PANTHER" id="PTHR30158:SF10">
    <property type="entry name" value="CATION EFFLUX PUMP"/>
    <property type="match status" value="1"/>
</dbReference>
<evidence type="ECO:0000259" key="7">
    <source>
        <dbReference type="Pfam" id="PF25967"/>
    </source>
</evidence>
<evidence type="ECO:0000313" key="8">
    <source>
        <dbReference type="EMBL" id="MCK0198656.1"/>
    </source>
</evidence>
<dbReference type="InterPro" id="IPR006143">
    <property type="entry name" value="RND_pump_MFP"/>
</dbReference>
<comment type="subcellular location">
    <subcellularLocation>
        <location evidence="1">Cell envelope</location>
    </subcellularLocation>
</comment>
<dbReference type="Pfam" id="PF25967">
    <property type="entry name" value="RND-MFP_C"/>
    <property type="match status" value="1"/>
</dbReference>
<evidence type="ECO:0000256" key="1">
    <source>
        <dbReference type="ARBA" id="ARBA00004196"/>
    </source>
</evidence>
<dbReference type="InterPro" id="IPR058627">
    <property type="entry name" value="MdtA-like_C"/>
</dbReference>
<evidence type="ECO:0000256" key="3">
    <source>
        <dbReference type="SAM" id="Coils"/>
    </source>
</evidence>
<dbReference type="NCBIfam" id="TIGR01730">
    <property type="entry name" value="RND_mfp"/>
    <property type="match status" value="1"/>
</dbReference>
<feature type="domain" description="Multidrug resistance protein MdtA-like alpha-helical hairpin" evidence="4">
    <location>
        <begin position="128"/>
        <end position="198"/>
    </location>
</feature>
<dbReference type="InterPro" id="IPR058624">
    <property type="entry name" value="MdtA-like_HH"/>
</dbReference>
<dbReference type="Pfam" id="PF25917">
    <property type="entry name" value="BSH_RND"/>
    <property type="match status" value="1"/>
</dbReference>
<evidence type="ECO:0000259" key="5">
    <source>
        <dbReference type="Pfam" id="PF25917"/>
    </source>
</evidence>
<gene>
    <name evidence="8" type="ORF">MWN34_17300</name>
</gene>
<dbReference type="PANTHER" id="PTHR30158">
    <property type="entry name" value="ACRA/E-RELATED COMPONENT OF DRUG EFFLUX TRANSPORTER"/>
    <property type="match status" value="1"/>
</dbReference>
<reference evidence="8 9" key="1">
    <citation type="submission" date="2022-04" db="EMBL/GenBank/DDBJ databases">
        <authorList>
            <person name="Grouzdev D.S."/>
            <person name="Pantiukh K.S."/>
            <person name="Krutkina M.S."/>
        </authorList>
    </citation>
    <scope>NUCLEOTIDE SEQUENCE [LARGE SCALE GENOMIC DNA]</scope>
    <source>
        <strain evidence="8 9">6x-1</strain>
    </source>
</reference>
<dbReference type="Gene3D" id="2.40.420.20">
    <property type="match status" value="1"/>
</dbReference>
<dbReference type="Gene3D" id="2.40.50.100">
    <property type="match status" value="1"/>
</dbReference>
<protein>
    <submittedName>
        <fullName evidence="8">Efflux RND transporter periplasmic adaptor subunit</fullName>
    </submittedName>
</protein>
<name>A0ABT0DFB2_9HYPH</name>
<proteinExistence type="inferred from homology"/>
<keyword evidence="3" id="KW-0175">Coiled coil</keyword>
<sequence length="422" mass="44340">MSHPSTSTRRTSNRGTSARLATGFAFAGLTALSVTLATGFTIWPSSLADAGDPPAAAAPPAMPVSVATVEAKPSMSWDEFSGRLEAVGRVELRARVSGALEEARFREGALVKKGDLLVTIDPAPYQATLDRAQAQVSAAEARLAYTKSEMDRGQRLVDAKVVSVQELDQRVNNYKEAEANLRAAKAAVVSAQLDLDHTQVRAPIDGRVGRLEVTPGNLVADGPTAPVLTTIVSVNPIYVSFDADEDTVGKALASIGDGPGALDAIDRIPIEISTGTTGDTPVRGHLQLVNNEVEAATGTLRLRGTFDNADGRLKPGQFARVRMGRARTEPAIVINERAVGTDQDKKFVFVVDAGNKAIYREVKLGAPAEGLRIVTSGLKPGETIVVNGLQRVRPGAVVAPEKVPMTAKAEGTPARTDIAAGD</sequence>
<dbReference type="RefSeq" id="WP_247030554.1">
    <property type="nucleotide sequence ID" value="NZ_JALKCH010000013.1"/>
</dbReference>
<accession>A0ABT0DFB2</accession>
<comment type="caution">
    <text evidence="8">The sequence shown here is derived from an EMBL/GenBank/DDBJ whole genome shotgun (WGS) entry which is preliminary data.</text>
</comment>
<feature type="domain" description="Multidrug resistance protein MdtA-like beta-barrel" evidence="6">
    <location>
        <begin position="259"/>
        <end position="323"/>
    </location>
</feature>
<evidence type="ECO:0000259" key="4">
    <source>
        <dbReference type="Pfam" id="PF25876"/>
    </source>
</evidence>
<feature type="domain" description="Multidrug resistance protein MdtA-like C-terminal permuted SH3" evidence="7">
    <location>
        <begin position="331"/>
        <end position="391"/>
    </location>
</feature>
<dbReference type="Pfam" id="PF25876">
    <property type="entry name" value="HH_MFP_RND"/>
    <property type="match status" value="1"/>
</dbReference>
<dbReference type="Proteomes" id="UP001203284">
    <property type="component" value="Unassembled WGS sequence"/>
</dbReference>
<evidence type="ECO:0000256" key="2">
    <source>
        <dbReference type="ARBA" id="ARBA00009477"/>
    </source>
</evidence>
<evidence type="ECO:0000259" key="6">
    <source>
        <dbReference type="Pfam" id="PF25944"/>
    </source>
</evidence>
<dbReference type="InterPro" id="IPR058626">
    <property type="entry name" value="MdtA-like_b-barrel"/>
</dbReference>
<dbReference type="Gene3D" id="2.40.30.170">
    <property type="match status" value="1"/>
</dbReference>
<dbReference type="Gene3D" id="1.10.287.470">
    <property type="entry name" value="Helix hairpin bin"/>
    <property type="match status" value="1"/>
</dbReference>